<dbReference type="AlphaFoldDB" id="A0A3M6V280"/>
<keyword evidence="5" id="KW-0472">Membrane</keyword>
<evidence type="ECO:0000256" key="4">
    <source>
        <dbReference type="ARBA" id="ARBA00022989"/>
    </source>
</evidence>
<evidence type="ECO:0000313" key="8">
    <source>
        <dbReference type="Proteomes" id="UP000275408"/>
    </source>
</evidence>
<dbReference type="EMBL" id="RCHS01000245">
    <property type="protein sequence ID" value="RMX60056.1"/>
    <property type="molecule type" value="Genomic_DNA"/>
</dbReference>
<dbReference type="Proteomes" id="UP000275408">
    <property type="component" value="Unassembled WGS sequence"/>
</dbReference>
<comment type="caution">
    <text evidence="7">The sequence shown here is derived from an EMBL/GenBank/DDBJ whole genome shotgun (WGS) entry which is preliminary data.</text>
</comment>
<dbReference type="GO" id="GO:0016020">
    <property type="term" value="C:membrane"/>
    <property type="evidence" value="ECO:0007669"/>
    <property type="project" value="UniProtKB-SubCell"/>
</dbReference>
<comment type="subcellular location">
    <subcellularLocation>
        <location evidence="1">Membrane</location>
        <topology evidence="1">Multi-pass membrane protein</topology>
    </subcellularLocation>
</comment>
<evidence type="ECO:0000256" key="2">
    <source>
        <dbReference type="ARBA" id="ARBA00008411"/>
    </source>
</evidence>
<keyword evidence="4" id="KW-1133">Transmembrane helix</keyword>
<gene>
    <name evidence="7" type="ORF">pdam_00004546</name>
</gene>
<evidence type="ECO:0000256" key="5">
    <source>
        <dbReference type="ARBA" id="ARBA00023136"/>
    </source>
</evidence>
<protein>
    <recommendedName>
        <fullName evidence="9">Transmembrane protein 263</fullName>
    </recommendedName>
</protein>
<comment type="similarity">
    <text evidence="2">Belongs to the TMEM263 family.</text>
</comment>
<accession>A0A3M6V280</accession>
<keyword evidence="3" id="KW-0812">Transmembrane</keyword>
<name>A0A3M6V280_POCDA</name>
<feature type="compositionally biased region" description="Basic and acidic residues" evidence="6">
    <location>
        <begin position="23"/>
        <end position="54"/>
    </location>
</feature>
<dbReference type="InterPro" id="IPR028153">
    <property type="entry name" value="UPF0444"/>
</dbReference>
<evidence type="ECO:0000256" key="3">
    <source>
        <dbReference type="ARBA" id="ARBA00022692"/>
    </source>
</evidence>
<organism evidence="7 8">
    <name type="scientific">Pocillopora damicornis</name>
    <name type="common">Cauliflower coral</name>
    <name type="synonym">Millepora damicornis</name>
    <dbReference type="NCBI Taxonomy" id="46731"/>
    <lineage>
        <taxon>Eukaryota</taxon>
        <taxon>Metazoa</taxon>
        <taxon>Cnidaria</taxon>
        <taxon>Anthozoa</taxon>
        <taxon>Hexacorallia</taxon>
        <taxon>Scleractinia</taxon>
        <taxon>Astrocoeniina</taxon>
        <taxon>Pocilloporidae</taxon>
        <taxon>Pocillopora</taxon>
    </lineage>
</organism>
<evidence type="ECO:0000256" key="6">
    <source>
        <dbReference type="SAM" id="MobiDB-lite"/>
    </source>
</evidence>
<evidence type="ECO:0000256" key="1">
    <source>
        <dbReference type="ARBA" id="ARBA00004141"/>
    </source>
</evidence>
<reference evidence="7 8" key="1">
    <citation type="journal article" date="2018" name="Sci. Rep.">
        <title>Comparative analysis of the Pocillopora damicornis genome highlights role of immune system in coral evolution.</title>
        <authorList>
            <person name="Cunning R."/>
            <person name="Bay R.A."/>
            <person name="Gillette P."/>
            <person name="Baker A.C."/>
            <person name="Traylor-Knowles N."/>
        </authorList>
    </citation>
    <scope>NUCLEOTIDE SEQUENCE [LARGE SCALE GENOMIC DNA]</scope>
    <source>
        <strain evidence="7">RSMAS</strain>
        <tissue evidence="7">Whole animal</tissue>
    </source>
</reference>
<keyword evidence="8" id="KW-1185">Reference proteome</keyword>
<dbReference type="PANTHER" id="PTHR31443">
    <property type="match status" value="1"/>
</dbReference>
<evidence type="ECO:0008006" key="9">
    <source>
        <dbReference type="Google" id="ProtNLM"/>
    </source>
</evidence>
<sequence length="117" mass="12355">MVSDGRAEQQIVARRTNSTTSDTDEKNFVMKEKDENSKDMHGEAPSRQSAKDEATSPEQQPGFLWKVSGGVYNKAATVVGGVGWVAGTALSTTFSAVSAVGGVALTPFKKSAKDKSD</sequence>
<dbReference type="OrthoDB" id="5977165at2759"/>
<dbReference type="Pfam" id="PF15475">
    <property type="entry name" value="UPF0444"/>
    <property type="match status" value="1"/>
</dbReference>
<proteinExistence type="inferred from homology"/>
<evidence type="ECO:0000313" key="7">
    <source>
        <dbReference type="EMBL" id="RMX60056.1"/>
    </source>
</evidence>
<feature type="region of interest" description="Disordered" evidence="6">
    <location>
        <begin position="1"/>
        <end position="63"/>
    </location>
</feature>